<dbReference type="OrthoDB" id="1436450at2759"/>
<protein>
    <recommendedName>
        <fullName evidence="11">Palmitoyltransferase</fullName>
        <ecNumber evidence="11">2.3.1.225</ecNumber>
    </recommendedName>
</protein>
<dbReference type="PROSITE" id="PS50216">
    <property type="entry name" value="DHHC"/>
    <property type="match status" value="1"/>
</dbReference>
<dbReference type="AlphaFoldDB" id="A0A127Z7Z3"/>
<comment type="catalytic activity">
    <reaction evidence="10 11">
        <text>L-cysteinyl-[protein] + hexadecanoyl-CoA = S-hexadecanoyl-L-cysteinyl-[protein] + CoA</text>
        <dbReference type="Rhea" id="RHEA:36683"/>
        <dbReference type="Rhea" id="RHEA-COMP:10131"/>
        <dbReference type="Rhea" id="RHEA-COMP:11032"/>
        <dbReference type="ChEBI" id="CHEBI:29950"/>
        <dbReference type="ChEBI" id="CHEBI:57287"/>
        <dbReference type="ChEBI" id="CHEBI:57379"/>
        <dbReference type="ChEBI" id="CHEBI:74151"/>
        <dbReference type="EC" id="2.3.1.225"/>
    </reaction>
</comment>
<keyword evidence="5 11" id="KW-0472">Membrane</keyword>
<dbReference type="InterPro" id="IPR001594">
    <property type="entry name" value="Palmitoyltrfase_DHHC"/>
</dbReference>
<dbReference type="GO" id="GO:0005794">
    <property type="term" value="C:Golgi apparatus"/>
    <property type="evidence" value="ECO:0007669"/>
    <property type="project" value="TreeGrafter"/>
</dbReference>
<dbReference type="GO" id="GO:0019706">
    <property type="term" value="F:protein-cysteine S-palmitoyltransferase activity"/>
    <property type="evidence" value="ECO:0007669"/>
    <property type="project" value="UniProtKB-EC"/>
</dbReference>
<sequence length="722" mass="79116">MVSGQSFSDVDDRTTSALSTSSQTHVDFNDAHPHSPRSKMMAWSTKQAEPAARTDVPYRQQTIPTSEAGNVPSAIDTSQVGRPTASRPKRADRPPPPECMQSCIESIESCTQNVVRFNERMELNRAQAEQQRRDNGDPVVARKAMIPMVFVILSWVFLAYVWRLCSRLIQQNPQGAVLGTRQEGIGLLIGFVVLWLMTIWSYVVVISKGPGLVKDYVAESDPPPAAVLAEHRNDAPIYPQPYQQGTTQAVPIPGQSCASMDLPVMRASESVNGHAITAAPSASLPYPSFNADLERFGGYRASSDSMRVLPGSVEPKHDAHAIEQLSHSRDVSRGTIVEEDGDAAADVSAEGVKEQLAEDSSPPTDGVDAADAAADPQLPGVICPLAAAAVAEGQGVREGAEALDCTNASLSEHPISGPPLPNTAPTGASTSGWAAPQRQPTNNPPPLSPSALYCHRCRRVKPPRAHHCRHCGTCVLKMDHHCPWVGGCVGAHNQRFFFIFVFWVTLLEAYTLVSTSIFFHRGVRSLGVRSGWKVDGFLISLFPISGIFMIFTGALLCTHVFLMGHNLTTIEHVAVNRMKGRERVLVDRWLGSQKLGGLGGAKRKRQMGKEWDREWGKLTREGNRWWLGGSDEADYSTSEQQQADAVSINGAQEKQGAQKEGNRGRRRGAWRTNMEQTLGQSMLGWILPVGKHPNEGLEFPMNPRFGREGVWRKREDWPPELR</sequence>
<comment type="subcellular location">
    <subcellularLocation>
        <location evidence="1">Membrane</location>
        <topology evidence="1">Multi-pass membrane protein</topology>
    </subcellularLocation>
</comment>
<keyword evidence="8 11" id="KW-0012">Acyltransferase</keyword>
<feature type="transmembrane region" description="Helical" evidence="11">
    <location>
        <begin position="496"/>
        <end position="519"/>
    </location>
</feature>
<evidence type="ECO:0000256" key="10">
    <source>
        <dbReference type="ARBA" id="ARBA00048048"/>
    </source>
</evidence>
<evidence type="ECO:0000259" key="13">
    <source>
        <dbReference type="Pfam" id="PF01529"/>
    </source>
</evidence>
<comment type="domain">
    <text evidence="11">The DHHC domain is required for palmitoyltransferase activity.</text>
</comment>
<keyword evidence="3 11" id="KW-0812">Transmembrane</keyword>
<dbReference type="EC" id="2.3.1.225" evidence="11"/>
<feature type="compositionally biased region" description="Polar residues" evidence="12">
    <location>
        <begin position="636"/>
        <end position="652"/>
    </location>
</feature>
<feature type="region of interest" description="Disordered" evidence="12">
    <location>
        <begin position="1"/>
        <end position="100"/>
    </location>
</feature>
<feature type="transmembrane region" description="Helical" evidence="11">
    <location>
        <begin position="184"/>
        <end position="205"/>
    </location>
</feature>
<evidence type="ECO:0000256" key="4">
    <source>
        <dbReference type="ARBA" id="ARBA00022989"/>
    </source>
</evidence>
<organism evidence="14">
    <name type="scientific">Sporisorium scitamineum</name>
    <dbReference type="NCBI Taxonomy" id="49012"/>
    <lineage>
        <taxon>Eukaryota</taxon>
        <taxon>Fungi</taxon>
        <taxon>Dikarya</taxon>
        <taxon>Basidiomycota</taxon>
        <taxon>Ustilaginomycotina</taxon>
        <taxon>Ustilaginomycetes</taxon>
        <taxon>Ustilaginales</taxon>
        <taxon>Ustilaginaceae</taxon>
        <taxon>Sporisorium</taxon>
    </lineage>
</organism>
<evidence type="ECO:0000256" key="12">
    <source>
        <dbReference type="SAM" id="MobiDB-lite"/>
    </source>
</evidence>
<keyword evidence="6" id="KW-0564">Palmitate</keyword>
<evidence type="ECO:0000256" key="2">
    <source>
        <dbReference type="ARBA" id="ARBA00022679"/>
    </source>
</evidence>
<feature type="transmembrane region" description="Helical" evidence="11">
    <location>
        <begin position="144"/>
        <end position="164"/>
    </location>
</feature>
<dbReference type="EMBL" id="LK056665">
    <property type="protein sequence ID" value="CDS82273.1"/>
    <property type="molecule type" value="Genomic_DNA"/>
</dbReference>
<accession>A0A127Z7Z3</accession>
<evidence type="ECO:0000256" key="5">
    <source>
        <dbReference type="ARBA" id="ARBA00023136"/>
    </source>
</evidence>
<evidence type="ECO:0000256" key="9">
    <source>
        <dbReference type="ARBA" id="ARBA00038298"/>
    </source>
</evidence>
<feature type="compositionally biased region" description="Polar residues" evidence="12">
    <location>
        <begin position="423"/>
        <end position="432"/>
    </location>
</feature>
<keyword evidence="2 11" id="KW-0808">Transferase</keyword>
<evidence type="ECO:0000256" key="7">
    <source>
        <dbReference type="ARBA" id="ARBA00023288"/>
    </source>
</evidence>
<proteinExistence type="inferred from homology"/>
<dbReference type="Pfam" id="PF01529">
    <property type="entry name" value="DHHC"/>
    <property type="match status" value="1"/>
</dbReference>
<dbReference type="InterPro" id="IPR039859">
    <property type="entry name" value="PFA4/ZDH16/20/ERF2-like"/>
</dbReference>
<feature type="region of interest" description="Disordered" evidence="12">
    <location>
        <begin position="409"/>
        <end position="447"/>
    </location>
</feature>
<reference evidence="14" key="1">
    <citation type="submission" date="2014-06" db="EMBL/GenBank/DDBJ databases">
        <authorList>
            <person name="Ju J."/>
            <person name="Zhang J."/>
        </authorList>
    </citation>
    <scope>NUCLEOTIDE SEQUENCE</scope>
    <source>
        <strain evidence="14">SscI8</strain>
    </source>
</reference>
<comment type="similarity">
    <text evidence="9">Belongs to the DHHC palmitoyltransferase family. PFA5 subfamily.</text>
</comment>
<dbReference type="GO" id="GO:0016020">
    <property type="term" value="C:membrane"/>
    <property type="evidence" value="ECO:0007669"/>
    <property type="project" value="UniProtKB-SubCell"/>
</dbReference>
<name>A0A127Z7Z3_9BASI</name>
<evidence type="ECO:0000256" key="3">
    <source>
        <dbReference type="ARBA" id="ARBA00022692"/>
    </source>
</evidence>
<keyword evidence="4 11" id="KW-1133">Transmembrane helix</keyword>
<evidence type="ECO:0000313" key="14">
    <source>
        <dbReference type="EMBL" id="CDS82273.1"/>
    </source>
</evidence>
<dbReference type="GO" id="GO:0006612">
    <property type="term" value="P:protein targeting to membrane"/>
    <property type="evidence" value="ECO:0007669"/>
    <property type="project" value="TreeGrafter"/>
</dbReference>
<keyword evidence="7" id="KW-0449">Lipoprotein</keyword>
<evidence type="ECO:0000256" key="11">
    <source>
        <dbReference type="RuleBase" id="RU079119"/>
    </source>
</evidence>
<evidence type="ECO:0000256" key="8">
    <source>
        <dbReference type="ARBA" id="ARBA00023315"/>
    </source>
</evidence>
<dbReference type="PANTHER" id="PTHR22883:SF23">
    <property type="entry name" value="PALMITOYLTRANSFERASE ZDHHC6"/>
    <property type="match status" value="1"/>
</dbReference>
<feature type="compositionally biased region" description="Polar residues" evidence="12">
    <location>
        <begin position="59"/>
        <end position="68"/>
    </location>
</feature>
<feature type="compositionally biased region" description="Polar residues" evidence="12">
    <location>
        <begin position="15"/>
        <end position="26"/>
    </location>
</feature>
<dbReference type="GO" id="GO:0005783">
    <property type="term" value="C:endoplasmic reticulum"/>
    <property type="evidence" value="ECO:0007669"/>
    <property type="project" value="TreeGrafter"/>
</dbReference>
<evidence type="ECO:0000256" key="6">
    <source>
        <dbReference type="ARBA" id="ARBA00023139"/>
    </source>
</evidence>
<dbReference type="PANTHER" id="PTHR22883">
    <property type="entry name" value="ZINC FINGER DHHC DOMAIN CONTAINING PROTEIN"/>
    <property type="match status" value="1"/>
</dbReference>
<feature type="region of interest" description="Disordered" evidence="12">
    <location>
        <begin position="636"/>
        <end position="668"/>
    </location>
</feature>
<gene>
    <name evidence="14" type="ORF">SPSC_03092</name>
</gene>
<evidence type="ECO:0000256" key="1">
    <source>
        <dbReference type="ARBA" id="ARBA00004141"/>
    </source>
</evidence>
<feature type="region of interest" description="Disordered" evidence="12">
    <location>
        <begin position="342"/>
        <end position="372"/>
    </location>
</feature>
<feature type="transmembrane region" description="Helical" evidence="11">
    <location>
        <begin position="539"/>
        <end position="562"/>
    </location>
</feature>
<feature type="domain" description="Palmitoyltransferase DHHC" evidence="13">
    <location>
        <begin position="451"/>
        <end position="573"/>
    </location>
</feature>